<evidence type="ECO:0000313" key="1">
    <source>
        <dbReference type="EMBL" id="MFD1303471.1"/>
    </source>
</evidence>
<gene>
    <name evidence="1" type="ORF">ACFQ4G_18015</name>
</gene>
<reference evidence="2" key="1">
    <citation type="journal article" date="2019" name="Int. J. Syst. Evol. Microbiol.">
        <title>The Global Catalogue of Microorganisms (GCM) 10K type strain sequencing project: providing services to taxonomists for standard genome sequencing and annotation.</title>
        <authorList>
            <consortium name="The Broad Institute Genomics Platform"/>
            <consortium name="The Broad Institute Genome Sequencing Center for Infectious Disease"/>
            <person name="Wu L."/>
            <person name="Ma J."/>
        </authorList>
    </citation>
    <scope>NUCLEOTIDE SEQUENCE [LARGE SCALE GENOMIC DNA]</scope>
    <source>
        <strain evidence="2">CCUG 56108</strain>
    </source>
</reference>
<evidence type="ECO:0000313" key="2">
    <source>
        <dbReference type="Proteomes" id="UP001597176"/>
    </source>
</evidence>
<proteinExistence type="predicted"/>
<dbReference type="InterPro" id="IPR021739">
    <property type="entry name" value="SaV-like"/>
</dbReference>
<dbReference type="EMBL" id="JBHTND010000030">
    <property type="protein sequence ID" value="MFD1303471.1"/>
    <property type="molecule type" value="Genomic_DNA"/>
</dbReference>
<dbReference type="RefSeq" id="WP_238208562.1">
    <property type="nucleotide sequence ID" value="NZ_JBHTND010000030.1"/>
</dbReference>
<dbReference type="Pfam" id="PF11753">
    <property type="entry name" value="DUF3310"/>
    <property type="match status" value="1"/>
</dbReference>
<dbReference type="Proteomes" id="UP001597176">
    <property type="component" value="Unassembled WGS sequence"/>
</dbReference>
<name>A0ABW3X1T0_9HYPH</name>
<comment type="caution">
    <text evidence="1">The sequence shown here is derived from an EMBL/GenBank/DDBJ whole genome shotgun (WGS) entry which is preliminary data.</text>
</comment>
<accession>A0ABW3X1T0</accession>
<keyword evidence="2" id="KW-1185">Reference proteome</keyword>
<organism evidence="1 2">
    <name type="scientific">Methylobacterium marchantiae</name>
    <dbReference type="NCBI Taxonomy" id="600331"/>
    <lineage>
        <taxon>Bacteria</taxon>
        <taxon>Pseudomonadati</taxon>
        <taxon>Pseudomonadota</taxon>
        <taxon>Alphaproteobacteria</taxon>
        <taxon>Hyphomicrobiales</taxon>
        <taxon>Methylobacteriaceae</taxon>
        <taxon>Methylobacterium</taxon>
    </lineage>
</organism>
<protein>
    <submittedName>
        <fullName evidence="1">DUF3310 domain-containing protein</fullName>
    </submittedName>
</protein>
<sequence>MQHSESPFEPQVHGCGWCRDGRNPCYPETPSCGRNIRATQAAQSRDQEPFTHAAQEFAELGMMSVAIPELGPTDRRYNAQGVYLSPAEEELLQQQEAISLSQLDFAVMENTLTAEAFGAPVADNVNLPAHYARFKIEPMRFCIENGLNPFQFNIVKYTCREDAKNGLEDIRKVIRYAEAWHDYKMGDPDWWMPRNSPNRKVFTHGATKAA</sequence>